<dbReference type="SUPFAM" id="SSF74653">
    <property type="entry name" value="TolA/TonB C-terminal domain"/>
    <property type="match status" value="1"/>
</dbReference>
<dbReference type="InterPro" id="IPR051045">
    <property type="entry name" value="TonB-dependent_transducer"/>
</dbReference>
<dbReference type="RefSeq" id="WP_344816038.1">
    <property type="nucleotide sequence ID" value="NZ_BAABCT010000003.1"/>
</dbReference>
<reference evidence="3" key="1">
    <citation type="journal article" date="2019" name="Int. J. Syst. Evol. Microbiol.">
        <title>The Global Catalogue of Microorganisms (GCM) 10K type strain sequencing project: providing services to taxonomists for standard genome sequencing and annotation.</title>
        <authorList>
            <consortium name="The Broad Institute Genomics Platform"/>
            <consortium name="The Broad Institute Genome Sequencing Center for Infectious Disease"/>
            <person name="Wu L."/>
            <person name="Ma J."/>
        </authorList>
    </citation>
    <scope>NUCLEOTIDE SEQUENCE [LARGE SCALE GENOMIC DNA]</scope>
    <source>
        <strain evidence="3">JCM 17069</strain>
    </source>
</reference>
<proteinExistence type="predicted"/>
<sequence>MKKFFCIICFLAINTFFAQKKETTNSVSKTIVTEKNIETVTIEPNSELTEAPGEIVYDENSIYPVFAVEEKPEFPGGIEKFHLYISKRFNYSNEMKEAQLKGKVLASFVVEKNGNISEIKILRDIGYDSGKELLRILKGMPNWRPAVQKGKNVRCNFLIPIVIDATRP</sequence>
<protein>
    <recommendedName>
        <fullName evidence="1">TonB C-terminal domain-containing protein</fullName>
    </recommendedName>
</protein>
<dbReference type="PANTHER" id="PTHR33446:SF2">
    <property type="entry name" value="PROTEIN TONB"/>
    <property type="match status" value="1"/>
</dbReference>
<dbReference type="EMBL" id="BAABCT010000003">
    <property type="protein sequence ID" value="GAA4070111.1"/>
    <property type="molecule type" value="Genomic_DNA"/>
</dbReference>
<dbReference type="Proteomes" id="UP001500367">
    <property type="component" value="Unassembled WGS sequence"/>
</dbReference>
<dbReference type="InterPro" id="IPR037682">
    <property type="entry name" value="TonB_C"/>
</dbReference>
<evidence type="ECO:0000313" key="3">
    <source>
        <dbReference type="Proteomes" id="UP001500367"/>
    </source>
</evidence>
<evidence type="ECO:0000259" key="1">
    <source>
        <dbReference type="Pfam" id="PF03544"/>
    </source>
</evidence>
<dbReference type="PANTHER" id="PTHR33446">
    <property type="entry name" value="PROTEIN TONB-RELATED"/>
    <property type="match status" value="1"/>
</dbReference>
<comment type="caution">
    <text evidence="2">The sequence shown here is derived from an EMBL/GenBank/DDBJ whole genome shotgun (WGS) entry which is preliminary data.</text>
</comment>
<gene>
    <name evidence="2" type="ORF">GCM10022389_14090</name>
</gene>
<name>A0ABP7VLV8_9FLAO</name>
<feature type="domain" description="TonB C-terminal" evidence="1">
    <location>
        <begin position="89"/>
        <end position="161"/>
    </location>
</feature>
<organism evidence="2 3">
    <name type="scientific">Flavobacterium cheonanense</name>
    <dbReference type="NCBI Taxonomy" id="706183"/>
    <lineage>
        <taxon>Bacteria</taxon>
        <taxon>Pseudomonadati</taxon>
        <taxon>Bacteroidota</taxon>
        <taxon>Flavobacteriia</taxon>
        <taxon>Flavobacteriales</taxon>
        <taxon>Flavobacteriaceae</taxon>
        <taxon>Flavobacterium</taxon>
    </lineage>
</organism>
<dbReference type="Gene3D" id="3.30.1150.10">
    <property type="match status" value="1"/>
</dbReference>
<keyword evidence="3" id="KW-1185">Reference proteome</keyword>
<evidence type="ECO:0000313" key="2">
    <source>
        <dbReference type="EMBL" id="GAA4070111.1"/>
    </source>
</evidence>
<accession>A0ABP7VLV8</accession>
<dbReference type="Pfam" id="PF03544">
    <property type="entry name" value="TonB_C"/>
    <property type="match status" value="1"/>
</dbReference>